<dbReference type="RefSeq" id="XP_064771278.1">
    <property type="nucleotide sequence ID" value="XM_064910757.1"/>
</dbReference>
<evidence type="ECO:0000256" key="5">
    <source>
        <dbReference type="ARBA" id="ARBA00022771"/>
    </source>
</evidence>
<dbReference type="InterPro" id="IPR007199">
    <property type="entry name" value="Rep_factor-A_N"/>
</dbReference>
<dbReference type="Pfam" id="PF01336">
    <property type="entry name" value="tRNA_anti-codon"/>
    <property type="match status" value="1"/>
</dbReference>
<evidence type="ECO:0000256" key="8">
    <source>
        <dbReference type="ARBA" id="ARBA00023242"/>
    </source>
</evidence>
<dbReference type="SUPFAM" id="SSF50249">
    <property type="entry name" value="Nucleic acid-binding proteins"/>
    <property type="match status" value="4"/>
</dbReference>
<keyword evidence="8 9" id="KW-0539">Nucleus</keyword>
<dbReference type="Proteomes" id="UP001498771">
    <property type="component" value="Unassembled WGS sequence"/>
</dbReference>
<accession>A0ABR1FEJ3</accession>
<proteinExistence type="inferred from homology"/>
<evidence type="ECO:0000259" key="14">
    <source>
        <dbReference type="Pfam" id="PF16900"/>
    </source>
</evidence>
<dbReference type="InterPro" id="IPR031657">
    <property type="entry name" value="REPA_OB_2"/>
</dbReference>
<dbReference type="InterPro" id="IPR047192">
    <property type="entry name" value="Euk_RPA1_DBD_C"/>
</dbReference>
<evidence type="ECO:0000256" key="9">
    <source>
        <dbReference type="RuleBase" id="RU364130"/>
    </source>
</evidence>
<evidence type="ECO:0000313" key="15">
    <source>
        <dbReference type="EMBL" id="KAK7208245.1"/>
    </source>
</evidence>
<gene>
    <name evidence="15" type="ORF">BZA70DRAFT_254337</name>
</gene>
<comment type="function">
    <text evidence="9">As part of the replication protein A (RPA/RP-A), a single-stranded DNA-binding heterotrimeric complex, may play an essential role in DNA replication, recombination and repair. Binds and stabilizes single-stranded DNA intermediates, preventing complementary DNA reannealing and recruiting different proteins involved in DNA metabolism.</text>
</comment>
<dbReference type="CDD" id="cd04474">
    <property type="entry name" value="RPA1_DBD_A"/>
    <property type="match status" value="1"/>
</dbReference>
<feature type="domain" description="Replication protein A OB" evidence="14">
    <location>
        <begin position="300"/>
        <end position="396"/>
    </location>
</feature>
<comment type="subcellular location">
    <subcellularLocation>
        <location evidence="1 9">Nucleus</location>
    </subcellularLocation>
</comment>
<evidence type="ECO:0000256" key="6">
    <source>
        <dbReference type="ARBA" id="ARBA00022833"/>
    </source>
</evidence>
<evidence type="ECO:0000256" key="4">
    <source>
        <dbReference type="ARBA" id="ARBA00022723"/>
    </source>
</evidence>
<dbReference type="PANTHER" id="PTHR47165:SF4">
    <property type="entry name" value="OS03G0429900 PROTEIN"/>
    <property type="match status" value="1"/>
</dbReference>
<protein>
    <recommendedName>
        <fullName evidence="9">Replication protein A subunit</fullName>
    </recommendedName>
</protein>
<feature type="domain" description="OB" evidence="11">
    <location>
        <begin position="190"/>
        <end position="269"/>
    </location>
</feature>
<evidence type="ECO:0000256" key="7">
    <source>
        <dbReference type="ARBA" id="ARBA00023125"/>
    </source>
</evidence>
<sequence length="607" mass="66422">MTSEVPLSAGRLREIIRTNSTELAPVVVQVLQVKTIGGDNGTPRRLRVIVSDGENYMQVMFQTHLSEKLEQQPLERGSIIAITSYVISSLASKQRSLIIVSDLDVLTQYGLREKLGSPGALAPDVADGNSAGQATGGTTFYGETRNSPAAPAAPVSAPAPSKKPDVSNAPLSKPVNTIDELSPYQNKWMIKARVTAKSAIREYHNARGAGKLFNVNFLDEKGEIRATGFNKAVDNFYDLLVVGQVYYVSGCRVTMAKKQFSNLANEYELMFEDSSVIELCADAGSAAIPQVRFNFVESLGKVAAVDKDSIVDVVAVVKEIRDAQQIVAKSTGRPFDKRDVVVVDESNYSIVLTAWGASAVDFPAKVGDVIAAKGAKVGDFNGRSLSLLQSSTLTVNPDIPESFKLRGWYQSSGQSAEFMTMQTTAGAMTGRPENLKTMQQVKDEQIGMNDTPDYFSVKGTITNITTDTFAYPACPKEGCNKKVIDEGGSWRCEKCNASYPEPSYRYVLRFNISDHTGQLWLSCFDDVGRIVMDMPADDLHALRDSDHLAFQRHVEKRSALMYTFRVRSKVDVYNNVTRARHSAMSATPLDFEKESKTLIDALSAMSV</sequence>
<comment type="subunit">
    <text evidence="9">Component of the heterotrimeric canonical replication protein A complex (RPA).</text>
</comment>
<evidence type="ECO:0000256" key="10">
    <source>
        <dbReference type="SAM" id="MobiDB-lite"/>
    </source>
</evidence>
<dbReference type="GeneID" id="90036269"/>
<organism evidence="15 16">
    <name type="scientific">Myxozyma melibiosi</name>
    <dbReference type="NCBI Taxonomy" id="54550"/>
    <lineage>
        <taxon>Eukaryota</taxon>
        <taxon>Fungi</taxon>
        <taxon>Dikarya</taxon>
        <taxon>Ascomycota</taxon>
        <taxon>Saccharomycotina</taxon>
        <taxon>Lipomycetes</taxon>
        <taxon>Lipomycetales</taxon>
        <taxon>Lipomycetaceae</taxon>
        <taxon>Myxozyma</taxon>
    </lineage>
</organism>
<dbReference type="EMBL" id="JBBJBU010000001">
    <property type="protein sequence ID" value="KAK7208245.1"/>
    <property type="molecule type" value="Genomic_DNA"/>
</dbReference>
<dbReference type="InterPro" id="IPR004591">
    <property type="entry name" value="Rfa1"/>
</dbReference>
<evidence type="ECO:0000259" key="11">
    <source>
        <dbReference type="Pfam" id="PF01336"/>
    </source>
</evidence>
<dbReference type="InterPro" id="IPR013955">
    <property type="entry name" value="Rep_factor-A_C"/>
</dbReference>
<dbReference type="Gene3D" id="2.40.50.140">
    <property type="entry name" value="Nucleic acid-binding proteins"/>
    <property type="match status" value="4"/>
</dbReference>
<feature type="region of interest" description="Disordered" evidence="10">
    <location>
        <begin position="120"/>
        <end position="171"/>
    </location>
</feature>
<keyword evidence="7 9" id="KW-0238">DNA-binding</keyword>
<evidence type="ECO:0000256" key="2">
    <source>
        <dbReference type="ARBA" id="ARBA00005690"/>
    </source>
</evidence>
<keyword evidence="16" id="KW-1185">Reference proteome</keyword>
<evidence type="ECO:0000313" key="16">
    <source>
        <dbReference type="Proteomes" id="UP001498771"/>
    </source>
</evidence>
<evidence type="ECO:0000259" key="12">
    <source>
        <dbReference type="Pfam" id="PF04057"/>
    </source>
</evidence>
<dbReference type="NCBIfam" id="TIGR00617">
    <property type="entry name" value="rpa1"/>
    <property type="match status" value="1"/>
</dbReference>
<feature type="compositionally biased region" description="Low complexity" evidence="10">
    <location>
        <begin position="147"/>
        <end position="160"/>
    </location>
</feature>
<evidence type="ECO:0000259" key="13">
    <source>
        <dbReference type="Pfam" id="PF08646"/>
    </source>
</evidence>
<dbReference type="Pfam" id="PF16900">
    <property type="entry name" value="REPA_OB_2"/>
    <property type="match status" value="1"/>
</dbReference>
<comment type="caution">
    <text evidence="15">The sequence shown here is derived from an EMBL/GenBank/DDBJ whole genome shotgun (WGS) entry which is preliminary data.</text>
</comment>
<dbReference type="CDD" id="cd04476">
    <property type="entry name" value="RPA1_DBD_C"/>
    <property type="match status" value="1"/>
</dbReference>
<comment type="similarity">
    <text evidence="2 9">Belongs to the replication factor A protein 1 family.</text>
</comment>
<keyword evidence="3 9" id="KW-0235">DNA replication</keyword>
<keyword evidence="4 9" id="KW-0479">Metal-binding</keyword>
<dbReference type="InterPro" id="IPR004365">
    <property type="entry name" value="NA-bd_OB_tRNA"/>
</dbReference>
<dbReference type="InterPro" id="IPR012340">
    <property type="entry name" value="NA-bd_OB-fold"/>
</dbReference>
<feature type="domain" description="Replication factor A C-terminal" evidence="13">
    <location>
        <begin position="454"/>
        <end position="598"/>
    </location>
</feature>
<dbReference type="CDD" id="cd04475">
    <property type="entry name" value="RPA1_DBD_B"/>
    <property type="match status" value="1"/>
</dbReference>
<keyword evidence="6 9" id="KW-0862">Zinc</keyword>
<feature type="domain" description="Replication factor-A protein 1 N-terminal" evidence="12">
    <location>
        <begin position="7"/>
        <end position="108"/>
    </location>
</feature>
<name>A0ABR1FEJ3_9ASCO</name>
<dbReference type="Pfam" id="PF08646">
    <property type="entry name" value="Rep_fac-A_C"/>
    <property type="match status" value="1"/>
</dbReference>
<evidence type="ECO:0000256" key="3">
    <source>
        <dbReference type="ARBA" id="ARBA00022705"/>
    </source>
</evidence>
<evidence type="ECO:0000256" key="1">
    <source>
        <dbReference type="ARBA" id="ARBA00004123"/>
    </source>
</evidence>
<dbReference type="Pfam" id="PF04057">
    <property type="entry name" value="Rep-A_N"/>
    <property type="match status" value="1"/>
</dbReference>
<keyword evidence="5 9" id="KW-0863">Zinc-finger</keyword>
<dbReference type="PANTHER" id="PTHR47165">
    <property type="entry name" value="OS03G0429900 PROTEIN"/>
    <property type="match status" value="1"/>
</dbReference>
<reference evidence="15 16" key="1">
    <citation type="submission" date="2024-03" db="EMBL/GenBank/DDBJ databases">
        <title>Genome-scale model development and genomic sequencing of the oleaginous clade Lipomyces.</title>
        <authorList>
            <consortium name="Lawrence Berkeley National Laboratory"/>
            <person name="Czajka J.J."/>
            <person name="Han Y."/>
            <person name="Kim J."/>
            <person name="Mondo S.J."/>
            <person name="Hofstad B.A."/>
            <person name="Robles A."/>
            <person name="Haridas S."/>
            <person name="Riley R."/>
            <person name="LaButti K."/>
            <person name="Pangilinan J."/>
            <person name="Andreopoulos W."/>
            <person name="Lipzen A."/>
            <person name="Yan J."/>
            <person name="Wang M."/>
            <person name="Ng V."/>
            <person name="Grigoriev I.V."/>
            <person name="Spatafora J.W."/>
            <person name="Magnuson J.K."/>
            <person name="Baker S.E."/>
            <person name="Pomraning K.R."/>
        </authorList>
    </citation>
    <scope>NUCLEOTIDE SEQUENCE [LARGE SCALE GENOMIC DNA]</scope>
    <source>
        <strain evidence="15 16">Phaff 52-87</strain>
    </source>
</reference>